<comment type="subcellular location">
    <subcellularLocation>
        <location evidence="8">Cell outer membrane</location>
        <topology evidence="8">Lipid-anchor</topology>
    </subcellularLocation>
</comment>
<evidence type="ECO:0000313" key="10">
    <source>
        <dbReference type="EMBL" id="OUM08460.1"/>
    </source>
</evidence>
<evidence type="ECO:0000256" key="5">
    <source>
        <dbReference type="ARBA" id="ARBA00023139"/>
    </source>
</evidence>
<keyword evidence="3 8" id="KW-0812">Transmembrane</keyword>
<dbReference type="PANTHER" id="PTHR30203">
    <property type="entry name" value="OUTER MEMBRANE CATION EFFLUX PROTEIN"/>
    <property type="match status" value="1"/>
</dbReference>
<dbReference type="SUPFAM" id="SSF56954">
    <property type="entry name" value="Outer membrane efflux proteins (OEP)"/>
    <property type="match status" value="1"/>
</dbReference>
<comment type="similarity">
    <text evidence="1 8">Belongs to the outer membrane factor (OMF) (TC 1.B.17) family.</text>
</comment>
<dbReference type="PROSITE" id="PS51257">
    <property type="entry name" value="PROKAR_LIPOPROTEIN"/>
    <property type="match status" value="1"/>
</dbReference>
<evidence type="ECO:0000256" key="1">
    <source>
        <dbReference type="ARBA" id="ARBA00007613"/>
    </source>
</evidence>
<proteinExistence type="inferred from homology"/>
<feature type="region of interest" description="Disordered" evidence="9">
    <location>
        <begin position="102"/>
        <end position="123"/>
    </location>
</feature>
<keyword evidence="2 8" id="KW-1134">Transmembrane beta strand</keyword>
<keyword evidence="6" id="KW-0998">Cell outer membrane</keyword>
<evidence type="ECO:0000256" key="6">
    <source>
        <dbReference type="ARBA" id="ARBA00023237"/>
    </source>
</evidence>
<keyword evidence="7 8" id="KW-0449">Lipoprotein</keyword>
<keyword evidence="4 8" id="KW-0472">Membrane</keyword>
<evidence type="ECO:0000256" key="7">
    <source>
        <dbReference type="ARBA" id="ARBA00023288"/>
    </source>
</evidence>
<dbReference type="GO" id="GO:0015562">
    <property type="term" value="F:efflux transmembrane transporter activity"/>
    <property type="evidence" value="ECO:0007669"/>
    <property type="project" value="InterPro"/>
</dbReference>
<keyword evidence="8" id="KW-0732">Signal</keyword>
<gene>
    <name evidence="10" type="ORF">BW686_03830</name>
</gene>
<keyword evidence="5 8" id="KW-0564">Palmitate</keyword>
<evidence type="ECO:0000256" key="4">
    <source>
        <dbReference type="ARBA" id="ARBA00023136"/>
    </source>
</evidence>
<comment type="caution">
    <text evidence="10">The sequence shown here is derived from an EMBL/GenBank/DDBJ whole genome shotgun (WGS) entry which is preliminary data.</text>
</comment>
<dbReference type="InterPro" id="IPR010131">
    <property type="entry name" value="MdtP/NodT-like"/>
</dbReference>
<name>A0A244EWV3_PSESX</name>
<dbReference type="OrthoDB" id="9770517at2"/>
<evidence type="ECO:0000256" key="9">
    <source>
        <dbReference type="SAM" id="MobiDB-lite"/>
    </source>
</evidence>
<dbReference type="Gene3D" id="2.20.200.10">
    <property type="entry name" value="Outer membrane efflux proteins (OEP)"/>
    <property type="match status" value="1"/>
</dbReference>
<dbReference type="InterPro" id="IPR003423">
    <property type="entry name" value="OMP_efflux"/>
</dbReference>
<evidence type="ECO:0000256" key="3">
    <source>
        <dbReference type="ARBA" id="ARBA00022692"/>
    </source>
</evidence>
<dbReference type="Proteomes" id="UP000195128">
    <property type="component" value="Unassembled WGS sequence"/>
</dbReference>
<protein>
    <recommendedName>
        <fullName evidence="12">RND transporter</fullName>
    </recommendedName>
</protein>
<feature type="chain" id="PRO_5011818705" description="RND transporter" evidence="8">
    <location>
        <begin position="27"/>
        <end position="477"/>
    </location>
</feature>
<feature type="signal peptide" evidence="8">
    <location>
        <begin position="1"/>
        <end position="26"/>
    </location>
</feature>
<dbReference type="AlphaFoldDB" id="A0A244EWV3"/>
<evidence type="ECO:0000256" key="8">
    <source>
        <dbReference type="RuleBase" id="RU362097"/>
    </source>
</evidence>
<dbReference type="EMBL" id="MTSA01000003">
    <property type="protein sequence ID" value="OUM08460.1"/>
    <property type="molecule type" value="Genomic_DNA"/>
</dbReference>
<dbReference type="Pfam" id="PF02321">
    <property type="entry name" value="OEP"/>
    <property type="match status" value="2"/>
</dbReference>
<dbReference type="Gene3D" id="1.20.1600.10">
    <property type="entry name" value="Outer membrane efflux proteins (OEP)"/>
    <property type="match status" value="1"/>
</dbReference>
<organism evidence="10 11">
    <name type="scientific">Pseudomonas syringae</name>
    <dbReference type="NCBI Taxonomy" id="317"/>
    <lineage>
        <taxon>Bacteria</taxon>
        <taxon>Pseudomonadati</taxon>
        <taxon>Pseudomonadota</taxon>
        <taxon>Gammaproteobacteria</taxon>
        <taxon>Pseudomonadales</taxon>
        <taxon>Pseudomonadaceae</taxon>
        <taxon>Pseudomonas</taxon>
    </lineage>
</organism>
<dbReference type="GO" id="GO:0009279">
    <property type="term" value="C:cell outer membrane"/>
    <property type="evidence" value="ECO:0007669"/>
    <property type="project" value="UniProtKB-SubCell"/>
</dbReference>
<evidence type="ECO:0008006" key="12">
    <source>
        <dbReference type="Google" id="ProtNLM"/>
    </source>
</evidence>
<accession>A0A244EWV3</accession>
<dbReference type="RefSeq" id="WP_084914348.1">
    <property type="nucleotide sequence ID" value="NZ_MTSA01000003.1"/>
</dbReference>
<reference evidence="10 11" key="1">
    <citation type="submission" date="2017-01" db="EMBL/GenBank/DDBJ databases">
        <authorList>
            <person name="Mah S.A."/>
            <person name="Swanson W.J."/>
            <person name="Moy G.W."/>
            <person name="Vacquier V.D."/>
        </authorList>
    </citation>
    <scope>NUCLEOTIDE SEQUENCE [LARGE SCALE GENOMIC DNA]</scope>
    <source>
        <strain evidence="10">PDD-32b-74</strain>
    </source>
</reference>
<evidence type="ECO:0000256" key="2">
    <source>
        <dbReference type="ARBA" id="ARBA00022452"/>
    </source>
</evidence>
<evidence type="ECO:0000313" key="11">
    <source>
        <dbReference type="Proteomes" id="UP000195128"/>
    </source>
</evidence>
<dbReference type="NCBIfam" id="TIGR01845">
    <property type="entry name" value="outer_NodT"/>
    <property type="match status" value="1"/>
</dbReference>
<sequence length="477" mass="51761">MNNFKAAAHRALPVFCALIISGCVLGPDYQPPAIPLPAGWQAPLPHGASVKALSGWWQQFNDAPLEQLLAWAEADSPTLDQARASILQARATLDISQSDAAPKLQGQLTRSRTGEREAGTGEVYSSSSARLDASWEIDLFGEFRRSREAAGNRIQARIDDWHDARVSLAAEVADDYVQYRGCQKRVQAYQEQLESQRQTAELTDLSLKAGFTAPADLSLTQASAASSQSTLIDQQSECDLLIKTLTQLTGSDETRVRTLLERAPAVLPTPAQLAVTSIPADLVRQRPDLASRERDLAAASADIGVAKAQRWPTLSLSGSFQVGTQSGQLLRGWTMAPLLSLPLLDGGRGRATVNSAEAAYDSALADYRQTLRNAVGEVEQALVRLDAARRREGDVERATEGYRNYFQAVDKSWQAGGVSVLDREVARRSALDAQIELITLQQEQVSYWIALYKALGGGWQADAAHLPVAQASRGERS</sequence>